<evidence type="ECO:0000256" key="1">
    <source>
        <dbReference type="ARBA" id="ARBA00001971"/>
    </source>
</evidence>
<sequence length="530" mass="57832">MSSPAIVAASLLPLLLAYVVFRRPGTIRKIQGPPSPSWIFGNTLQLLLSAQYGEHEFAWQKLYGAVYRLKNCFGEERLMVSDPAALHYIVNSSHFEHAPTLENLIYLLYGLKSLVSVPGTFCAHESPYTQSLSIAEEHKSLRAALNVGFTAAAVRGYQSIFEKAASRLTEELHNSSSATIDICPLLSFATLSTIGEAVLGQSPEDLGEELIQNNLEIVKLAASQSRRQILADAVTSRLPAWLFRAAARLPTPTLKTIRAAKRLAYELGDRIVQEKRAAARDGLDTDGDLFGVLLNTDASGTTKNGLAGDVLAAQTALILIAGQETTATTLVLALRELARLPALQADLRSEIAANAESLAYDSMPLLNAFIKESLRMFPVVPIDDRIARQDTVIPLSEKITLSTGEDISEIFIEKGQIVSIAIASFQRLKSRWGKDAHEFNPNRWLQGSAYSGGEALGPYANLLSFLGGPHNCLGWRFAISEMQIFICELVRRFSFALPEDDTVRIRLVNTLMPVMSNGQKGAPLIVSPIS</sequence>
<dbReference type="Pfam" id="PF00067">
    <property type="entry name" value="p450"/>
    <property type="match status" value="1"/>
</dbReference>
<organism evidence="15 16">
    <name type="scientific">Mycena metata</name>
    <dbReference type="NCBI Taxonomy" id="1033252"/>
    <lineage>
        <taxon>Eukaryota</taxon>
        <taxon>Fungi</taxon>
        <taxon>Dikarya</taxon>
        <taxon>Basidiomycota</taxon>
        <taxon>Agaricomycotina</taxon>
        <taxon>Agaricomycetes</taxon>
        <taxon>Agaricomycetidae</taxon>
        <taxon>Agaricales</taxon>
        <taxon>Marasmiineae</taxon>
        <taxon>Mycenaceae</taxon>
        <taxon>Mycena</taxon>
    </lineage>
</organism>
<comment type="cofactor">
    <cofactor evidence="1 13">
        <name>heme</name>
        <dbReference type="ChEBI" id="CHEBI:30413"/>
    </cofactor>
</comment>
<comment type="subcellular location">
    <subcellularLocation>
        <location evidence="2">Membrane</location>
    </subcellularLocation>
</comment>
<keyword evidence="12" id="KW-0472">Membrane</keyword>
<dbReference type="PRINTS" id="PR00385">
    <property type="entry name" value="P450"/>
</dbReference>
<dbReference type="SUPFAM" id="SSF48264">
    <property type="entry name" value="Cytochrome P450"/>
    <property type="match status" value="1"/>
</dbReference>
<evidence type="ECO:0000256" key="10">
    <source>
        <dbReference type="ARBA" id="ARBA00023004"/>
    </source>
</evidence>
<evidence type="ECO:0000256" key="8">
    <source>
        <dbReference type="ARBA" id="ARBA00022989"/>
    </source>
</evidence>
<keyword evidence="16" id="KW-1185">Reference proteome</keyword>
<dbReference type="AlphaFoldDB" id="A0AAD7JGY0"/>
<dbReference type="PRINTS" id="PR00463">
    <property type="entry name" value="EP450I"/>
</dbReference>
<comment type="similarity">
    <text evidence="4">Belongs to the cytochrome P450 family.</text>
</comment>
<dbReference type="InterPro" id="IPR002401">
    <property type="entry name" value="Cyt_P450_E_grp-I"/>
</dbReference>
<evidence type="ECO:0000313" key="16">
    <source>
        <dbReference type="Proteomes" id="UP001215598"/>
    </source>
</evidence>
<feature type="chain" id="PRO_5042220856" evidence="14">
    <location>
        <begin position="18"/>
        <end position="530"/>
    </location>
</feature>
<dbReference type="GO" id="GO:0016020">
    <property type="term" value="C:membrane"/>
    <property type="evidence" value="ECO:0007669"/>
    <property type="project" value="UniProtKB-SubCell"/>
</dbReference>
<dbReference type="GO" id="GO:0016705">
    <property type="term" value="F:oxidoreductase activity, acting on paired donors, with incorporation or reduction of molecular oxygen"/>
    <property type="evidence" value="ECO:0007669"/>
    <property type="project" value="InterPro"/>
</dbReference>
<dbReference type="GO" id="GO:0020037">
    <property type="term" value="F:heme binding"/>
    <property type="evidence" value="ECO:0007669"/>
    <property type="project" value="InterPro"/>
</dbReference>
<evidence type="ECO:0000256" key="6">
    <source>
        <dbReference type="ARBA" id="ARBA00022692"/>
    </source>
</evidence>
<keyword evidence="6" id="KW-0812">Transmembrane</keyword>
<keyword evidence="10 13" id="KW-0408">Iron</keyword>
<gene>
    <name evidence="15" type="ORF">B0H16DRAFT_441498</name>
</gene>
<dbReference type="Proteomes" id="UP001215598">
    <property type="component" value="Unassembled WGS sequence"/>
</dbReference>
<keyword evidence="7 13" id="KW-0479">Metal-binding</keyword>
<comment type="caution">
    <text evidence="15">The sequence shown here is derived from an EMBL/GenBank/DDBJ whole genome shotgun (WGS) entry which is preliminary data.</text>
</comment>
<feature type="signal peptide" evidence="14">
    <location>
        <begin position="1"/>
        <end position="17"/>
    </location>
</feature>
<evidence type="ECO:0000256" key="5">
    <source>
        <dbReference type="ARBA" id="ARBA00022617"/>
    </source>
</evidence>
<dbReference type="EMBL" id="JARKIB010000028">
    <property type="protein sequence ID" value="KAJ7764225.1"/>
    <property type="molecule type" value="Genomic_DNA"/>
</dbReference>
<accession>A0AAD7JGY0</accession>
<keyword evidence="5 13" id="KW-0349">Heme</keyword>
<evidence type="ECO:0000256" key="14">
    <source>
        <dbReference type="SAM" id="SignalP"/>
    </source>
</evidence>
<name>A0AAD7JGY0_9AGAR</name>
<dbReference type="GO" id="GO:0004497">
    <property type="term" value="F:monooxygenase activity"/>
    <property type="evidence" value="ECO:0007669"/>
    <property type="project" value="UniProtKB-KW"/>
</dbReference>
<dbReference type="PANTHER" id="PTHR24305">
    <property type="entry name" value="CYTOCHROME P450"/>
    <property type="match status" value="1"/>
</dbReference>
<keyword evidence="11" id="KW-0503">Monooxygenase</keyword>
<dbReference type="PANTHER" id="PTHR24305:SF166">
    <property type="entry name" value="CYTOCHROME P450 12A4, MITOCHONDRIAL-RELATED"/>
    <property type="match status" value="1"/>
</dbReference>
<evidence type="ECO:0000256" key="11">
    <source>
        <dbReference type="ARBA" id="ARBA00023033"/>
    </source>
</evidence>
<dbReference type="InterPro" id="IPR036396">
    <property type="entry name" value="Cyt_P450_sf"/>
</dbReference>
<proteinExistence type="inferred from homology"/>
<reference evidence="15" key="1">
    <citation type="submission" date="2023-03" db="EMBL/GenBank/DDBJ databases">
        <title>Massive genome expansion in bonnet fungi (Mycena s.s.) driven by repeated elements and novel gene families across ecological guilds.</title>
        <authorList>
            <consortium name="Lawrence Berkeley National Laboratory"/>
            <person name="Harder C.B."/>
            <person name="Miyauchi S."/>
            <person name="Viragh M."/>
            <person name="Kuo A."/>
            <person name="Thoen E."/>
            <person name="Andreopoulos B."/>
            <person name="Lu D."/>
            <person name="Skrede I."/>
            <person name="Drula E."/>
            <person name="Henrissat B."/>
            <person name="Morin E."/>
            <person name="Kohler A."/>
            <person name="Barry K."/>
            <person name="LaButti K."/>
            <person name="Morin E."/>
            <person name="Salamov A."/>
            <person name="Lipzen A."/>
            <person name="Mereny Z."/>
            <person name="Hegedus B."/>
            <person name="Baldrian P."/>
            <person name="Stursova M."/>
            <person name="Weitz H."/>
            <person name="Taylor A."/>
            <person name="Grigoriev I.V."/>
            <person name="Nagy L.G."/>
            <person name="Martin F."/>
            <person name="Kauserud H."/>
        </authorList>
    </citation>
    <scope>NUCLEOTIDE SEQUENCE</scope>
    <source>
        <strain evidence="15">CBHHK182m</strain>
    </source>
</reference>
<keyword evidence="9" id="KW-0560">Oxidoreductase</keyword>
<evidence type="ECO:0000256" key="2">
    <source>
        <dbReference type="ARBA" id="ARBA00004370"/>
    </source>
</evidence>
<evidence type="ECO:0000256" key="9">
    <source>
        <dbReference type="ARBA" id="ARBA00023002"/>
    </source>
</evidence>
<dbReference type="Gene3D" id="1.10.630.10">
    <property type="entry name" value="Cytochrome P450"/>
    <property type="match status" value="1"/>
</dbReference>
<evidence type="ECO:0000256" key="4">
    <source>
        <dbReference type="ARBA" id="ARBA00010617"/>
    </source>
</evidence>
<keyword evidence="14" id="KW-0732">Signal</keyword>
<dbReference type="InterPro" id="IPR001128">
    <property type="entry name" value="Cyt_P450"/>
</dbReference>
<evidence type="ECO:0000313" key="15">
    <source>
        <dbReference type="EMBL" id="KAJ7764225.1"/>
    </source>
</evidence>
<dbReference type="InterPro" id="IPR050121">
    <property type="entry name" value="Cytochrome_P450_monoxygenase"/>
</dbReference>
<feature type="binding site" description="axial binding residue" evidence="13">
    <location>
        <position position="472"/>
    </location>
    <ligand>
        <name>heme</name>
        <dbReference type="ChEBI" id="CHEBI:30413"/>
    </ligand>
    <ligandPart>
        <name>Fe</name>
        <dbReference type="ChEBI" id="CHEBI:18248"/>
    </ligandPart>
</feature>
<evidence type="ECO:0000256" key="12">
    <source>
        <dbReference type="ARBA" id="ARBA00023136"/>
    </source>
</evidence>
<comment type="pathway">
    <text evidence="3">Secondary metabolite biosynthesis; terpenoid biosynthesis.</text>
</comment>
<evidence type="ECO:0000256" key="13">
    <source>
        <dbReference type="PIRSR" id="PIRSR602401-1"/>
    </source>
</evidence>
<keyword evidence="8" id="KW-1133">Transmembrane helix</keyword>
<evidence type="ECO:0000256" key="7">
    <source>
        <dbReference type="ARBA" id="ARBA00022723"/>
    </source>
</evidence>
<evidence type="ECO:0000256" key="3">
    <source>
        <dbReference type="ARBA" id="ARBA00004721"/>
    </source>
</evidence>
<dbReference type="GO" id="GO:0005506">
    <property type="term" value="F:iron ion binding"/>
    <property type="evidence" value="ECO:0007669"/>
    <property type="project" value="InterPro"/>
</dbReference>
<protein>
    <submittedName>
        <fullName evidence="15">Cytochrome P450</fullName>
    </submittedName>
</protein>